<organism evidence="3 4">
    <name type="scientific">Deinococcus lacus</name>
    <dbReference type="NCBI Taxonomy" id="392561"/>
    <lineage>
        <taxon>Bacteria</taxon>
        <taxon>Thermotogati</taxon>
        <taxon>Deinococcota</taxon>
        <taxon>Deinococci</taxon>
        <taxon>Deinococcales</taxon>
        <taxon>Deinococcaceae</taxon>
        <taxon>Deinococcus</taxon>
    </lineage>
</organism>
<reference evidence="4" key="1">
    <citation type="journal article" date="2019" name="Int. J. Syst. Evol. Microbiol.">
        <title>The Global Catalogue of Microorganisms (GCM) 10K type strain sequencing project: providing services to taxonomists for standard genome sequencing and annotation.</title>
        <authorList>
            <consortium name="The Broad Institute Genomics Platform"/>
            <consortium name="The Broad Institute Genome Sequencing Center for Infectious Disease"/>
            <person name="Wu L."/>
            <person name="Ma J."/>
        </authorList>
    </citation>
    <scope>NUCLEOTIDE SEQUENCE [LARGE SCALE GENOMIC DNA]</scope>
    <source>
        <strain evidence="4">CGMCC 1.15772</strain>
    </source>
</reference>
<feature type="region of interest" description="Disordered" evidence="1">
    <location>
        <begin position="22"/>
        <end position="52"/>
    </location>
</feature>
<sequence>MQTRALIFATLTLLLAACDTKTETSTTKTETQTTPAADPATPATPAAAGTADSGAKADASTLVIQQSADIPTLDPGTTYDTSSGQIVENLYEPLVGYKGSSISDLQGVLATEWKEEDGGLKYRFTLRPNVKFHTGNPMTCADAEYTFERNLVTNTGDSGNWFISESLLGTPKNAVDDPSITWERIDQAVECDGETLVFTLPKVDPAFVSKLAYTGQSIVDSKHAKEIGEWDGTEKTWKEHVGKELNGSPLAQKPSGTGPYMLVSRDNANVTTKAFGDYWGGKPKIENVVLKIVPEEASRLQALLRGDADFVETGGRPMIDEQLRGKEGIAILDNLPDTYVFGISMNQKIADGADLGSGKLDGQGIPADFFSDVDVRRGFASAFNVQDYIDQVQQGKGTPRNFQLPDTFPGYDKSIPAQPFDMEAATAAFKKAWGGKLWDTGFTINASYRQGSVPAQTAMEMLKANIESINPKFKINIQPKQWSEILASAKDGKEILTTTSWAPDYADPDNFVYTFYHKDGYYKSRTALDDAEINGWIEEARTTTDPAKRQAAYSKVAKKALDQAYFILMPTNPGIRAYRSSVQGVSEGSYNPMYAFGLGTLWKDLSKQ</sequence>
<dbReference type="PROSITE" id="PS51257">
    <property type="entry name" value="PROKAR_LIPOPROTEIN"/>
    <property type="match status" value="1"/>
</dbReference>
<dbReference type="InterPro" id="IPR000914">
    <property type="entry name" value="SBP_5_dom"/>
</dbReference>
<gene>
    <name evidence="3" type="ORF">ACFP81_12025</name>
</gene>
<dbReference type="PIRSF" id="PIRSF002741">
    <property type="entry name" value="MppA"/>
    <property type="match status" value="1"/>
</dbReference>
<dbReference type="EMBL" id="JBHSWD010000002">
    <property type="protein sequence ID" value="MFC6592646.1"/>
    <property type="molecule type" value="Genomic_DNA"/>
</dbReference>
<evidence type="ECO:0000313" key="3">
    <source>
        <dbReference type="EMBL" id="MFC6592646.1"/>
    </source>
</evidence>
<protein>
    <submittedName>
        <fullName evidence="3">ABC transporter substrate-binding protein</fullName>
    </submittedName>
</protein>
<keyword evidence="4" id="KW-1185">Reference proteome</keyword>
<evidence type="ECO:0000313" key="4">
    <source>
        <dbReference type="Proteomes" id="UP001596297"/>
    </source>
</evidence>
<proteinExistence type="predicted"/>
<accession>A0ABW1YEA2</accession>
<evidence type="ECO:0000259" key="2">
    <source>
        <dbReference type="Pfam" id="PF00496"/>
    </source>
</evidence>
<feature type="domain" description="Solute-binding protein family 5" evidence="2">
    <location>
        <begin position="105"/>
        <end position="521"/>
    </location>
</feature>
<dbReference type="Gene3D" id="3.10.105.10">
    <property type="entry name" value="Dipeptide-binding Protein, Domain 3"/>
    <property type="match status" value="1"/>
</dbReference>
<dbReference type="Gene3D" id="3.40.190.10">
    <property type="entry name" value="Periplasmic binding protein-like II"/>
    <property type="match status" value="1"/>
</dbReference>
<dbReference type="InterPro" id="IPR039424">
    <property type="entry name" value="SBP_5"/>
</dbReference>
<comment type="caution">
    <text evidence="3">The sequence shown here is derived from an EMBL/GenBank/DDBJ whole genome shotgun (WGS) entry which is preliminary data.</text>
</comment>
<dbReference type="PANTHER" id="PTHR30290:SF34">
    <property type="entry name" value="ABC TRANSPORTER, PERIPLASMIC OLIGO-PEPTIDE BINDING PROTEIN, PUTATIVE-RELATED"/>
    <property type="match status" value="1"/>
</dbReference>
<dbReference type="PANTHER" id="PTHR30290">
    <property type="entry name" value="PERIPLASMIC BINDING COMPONENT OF ABC TRANSPORTER"/>
    <property type="match status" value="1"/>
</dbReference>
<dbReference type="Proteomes" id="UP001596297">
    <property type="component" value="Unassembled WGS sequence"/>
</dbReference>
<dbReference type="CDD" id="cd08512">
    <property type="entry name" value="PBP2_NikA_DppA_OppA_like_7"/>
    <property type="match status" value="1"/>
</dbReference>
<name>A0ABW1YEA2_9DEIO</name>
<evidence type="ECO:0000256" key="1">
    <source>
        <dbReference type="SAM" id="MobiDB-lite"/>
    </source>
</evidence>
<dbReference type="InterPro" id="IPR030678">
    <property type="entry name" value="Peptide/Ni-bd"/>
</dbReference>
<dbReference type="RefSeq" id="WP_380083767.1">
    <property type="nucleotide sequence ID" value="NZ_JBHSWD010000002.1"/>
</dbReference>
<dbReference type="Pfam" id="PF00496">
    <property type="entry name" value="SBP_bac_5"/>
    <property type="match status" value="1"/>
</dbReference>
<dbReference type="SUPFAM" id="SSF53850">
    <property type="entry name" value="Periplasmic binding protein-like II"/>
    <property type="match status" value="1"/>
</dbReference>